<keyword evidence="7" id="KW-0966">Cell projection</keyword>
<dbReference type="RefSeq" id="WP_038019033.1">
    <property type="nucleotide sequence ID" value="NZ_JPKR02000004.1"/>
</dbReference>
<dbReference type="Proteomes" id="UP000029577">
    <property type="component" value="Unassembled WGS sequence"/>
</dbReference>
<dbReference type="OrthoDB" id="8611212at2"/>
<dbReference type="InterPro" id="IPR018313">
    <property type="entry name" value="SBP_3_CS"/>
</dbReference>
<name>A0A095TF54_9GAMM</name>
<reference evidence="7" key="1">
    <citation type="submission" date="2014-12" db="EMBL/GenBank/DDBJ databases">
        <title>The draft genome of the Tatumella morbirosei type strain, LMG23360T isolated from pineapple rot.</title>
        <authorList>
            <person name="Smits T.H."/>
            <person name="Palmer M."/>
            <person name="Venter S.N."/>
            <person name="Duffy B."/>
            <person name="Steenkamp E.T."/>
            <person name="Chan W.Y."/>
            <person name="Coutinho T.A."/>
            <person name="Coetzee M.P."/>
            <person name="De Maayer P."/>
        </authorList>
    </citation>
    <scope>NUCLEOTIDE SEQUENCE [LARGE SCALE GENOMIC DNA]</scope>
    <source>
        <strain evidence="7">LMG 23360</strain>
    </source>
</reference>
<comment type="caution">
    <text evidence="7">The sequence shown here is derived from an EMBL/GenBank/DDBJ whole genome shotgun (WGS) entry which is preliminary data.</text>
</comment>
<feature type="chain" id="PRO_5001918345" evidence="5">
    <location>
        <begin position="31"/>
        <end position="278"/>
    </location>
</feature>
<evidence type="ECO:0000256" key="5">
    <source>
        <dbReference type="SAM" id="SignalP"/>
    </source>
</evidence>
<dbReference type="GO" id="GO:0030288">
    <property type="term" value="C:outer membrane-bounded periplasmic space"/>
    <property type="evidence" value="ECO:0007669"/>
    <property type="project" value="UniProtKB-ARBA"/>
</dbReference>
<comment type="similarity">
    <text evidence="2 4">Belongs to the bacterial solute-binding protein 3 family.</text>
</comment>
<protein>
    <submittedName>
        <fullName evidence="7">Flagellar motor switch protein FliY</fullName>
    </submittedName>
</protein>
<dbReference type="Pfam" id="PF00497">
    <property type="entry name" value="SBP_bac_3"/>
    <property type="match status" value="1"/>
</dbReference>
<dbReference type="STRING" id="642227.HA49_08895"/>
<evidence type="ECO:0000256" key="2">
    <source>
        <dbReference type="ARBA" id="ARBA00010333"/>
    </source>
</evidence>
<evidence type="ECO:0000259" key="6">
    <source>
        <dbReference type="SMART" id="SM00062"/>
    </source>
</evidence>
<keyword evidence="7" id="KW-0282">Flagellum</keyword>
<dbReference type="CDD" id="cd01004">
    <property type="entry name" value="PBP2_MidA_like"/>
    <property type="match status" value="1"/>
</dbReference>
<comment type="subcellular location">
    <subcellularLocation>
        <location evidence="1">Cell envelope</location>
    </subcellularLocation>
</comment>
<proteinExistence type="inferred from homology"/>
<evidence type="ECO:0000256" key="1">
    <source>
        <dbReference type="ARBA" id="ARBA00004196"/>
    </source>
</evidence>
<dbReference type="PANTHER" id="PTHR35936:SF19">
    <property type="entry name" value="AMINO-ACID-BINDING PROTEIN YXEM-RELATED"/>
    <property type="match status" value="1"/>
</dbReference>
<evidence type="ECO:0000256" key="3">
    <source>
        <dbReference type="ARBA" id="ARBA00022729"/>
    </source>
</evidence>
<dbReference type="AlphaFoldDB" id="A0A095TF54"/>
<gene>
    <name evidence="7" type="ORF">HA49_08895</name>
</gene>
<organism evidence="7 8">
    <name type="scientific">Tatumella morbirosei</name>
    <dbReference type="NCBI Taxonomy" id="642227"/>
    <lineage>
        <taxon>Bacteria</taxon>
        <taxon>Pseudomonadati</taxon>
        <taxon>Pseudomonadota</taxon>
        <taxon>Gammaproteobacteria</taxon>
        <taxon>Enterobacterales</taxon>
        <taxon>Erwiniaceae</taxon>
        <taxon>Tatumella</taxon>
    </lineage>
</organism>
<evidence type="ECO:0000256" key="4">
    <source>
        <dbReference type="RuleBase" id="RU003744"/>
    </source>
</evidence>
<dbReference type="EMBL" id="JPKR02000004">
    <property type="protein sequence ID" value="KGD75327.1"/>
    <property type="molecule type" value="Genomic_DNA"/>
</dbReference>
<dbReference type="PROSITE" id="PS01039">
    <property type="entry name" value="SBP_BACTERIAL_3"/>
    <property type="match status" value="1"/>
</dbReference>
<feature type="signal peptide" evidence="5">
    <location>
        <begin position="1"/>
        <end position="30"/>
    </location>
</feature>
<dbReference type="SUPFAM" id="SSF53850">
    <property type="entry name" value="Periplasmic binding protein-like II"/>
    <property type="match status" value="1"/>
</dbReference>
<keyword evidence="8" id="KW-1185">Reference proteome</keyword>
<keyword evidence="3 5" id="KW-0732">Signal</keyword>
<sequence>MNVNHSLFSARYLKAALGLGLLTLVSQANADFLKPGVITAGSDITFAPYEYMLNGKPAGFDIEMLKGIAASLGKTSVNVDTRFPNLIPGLQGKRFDITNSSMYITAERLKVIDMIPYLKTGEKIVTLSDSQYKPEDPAEMCGHKIGTMAGTSFLQGLMKFSQDSCVAKGKPAITISEYPTDPQVTQALLSKAVEAQITDVAVAQGVVERLKGRVVITSDKLLYPVLIGFGVRKDDPVVKKAMEEGLSKFSKTAEYKQLFEKYHFTPVTAEDIKTIEAS</sequence>
<feature type="domain" description="Solute-binding protein family 3/N-terminal" evidence="6">
    <location>
        <begin position="37"/>
        <end position="266"/>
    </location>
</feature>
<evidence type="ECO:0000313" key="7">
    <source>
        <dbReference type="EMBL" id="KGD75327.1"/>
    </source>
</evidence>
<keyword evidence="7" id="KW-0969">Cilium</keyword>
<dbReference type="SMART" id="SM00062">
    <property type="entry name" value="PBPb"/>
    <property type="match status" value="1"/>
</dbReference>
<dbReference type="eggNOG" id="COG0834">
    <property type="taxonomic scope" value="Bacteria"/>
</dbReference>
<accession>A0A095TF54</accession>
<dbReference type="InterPro" id="IPR001638">
    <property type="entry name" value="Solute-binding_3/MltF_N"/>
</dbReference>
<dbReference type="PANTHER" id="PTHR35936">
    <property type="entry name" value="MEMBRANE-BOUND LYTIC MUREIN TRANSGLYCOSYLASE F"/>
    <property type="match status" value="1"/>
</dbReference>
<dbReference type="Gene3D" id="3.40.190.10">
    <property type="entry name" value="Periplasmic binding protein-like II"/>
    <property type="match status" value="2"/>
</dbReference>
<evidence type="ECO:0000313" key="8">
    <source>
        <dbReference type="Proteomes" id="UP000029577"/>
    </source>
</evidence>